<organism evidence="2 3">
    <name type="scientific">Meloidogyne hapla</name>
    <name type="common">Root-knot nematode worm</name>
    <dbReference type="NCBI Taxonomy" id="6305"/>
    <lineage>
        <taxon>Eukaryota</taxon>
        <taxon>Metazoa</taxon>
        <taxon>Ecdysozoa</taxon>
        <taxon>Nematoda</taxon>
        <taxon>Chromadorea</taxon>
        <taxon>Rhabditida</taxon>
        <taxon>Tylenchina</taxon>
        <taxon>Tylenchomorpha</taxon>
        <taxon>Tylenchoidea</taxon>
        <taxon>Meloidogynidae</taxon>
        <taxon>Meloidogyninae</taxon>
        <taxon>Meloidogyne</taxon>
    </lineage>
</organism>
<dbReference type="WBParaSite" id="MhA1_Contig1277.frz3.gene12">
    <property type="protein sequence ID" value="MhA1_Contig1277.frz3.gene12"/>
    <property type="gene ID" value="MhA1_Contig1277.frz3.gene12"/>
</dbReference>
<dbReference type="Proteomes" id="UP000095281">
    <property type="component" value="Unplaced"/>
</dbReference>
<proteinExistence type="predicted"/>
<accession>A0A1I8B266</accession>
<keyword evidence="1" id="KW-0732">Signal</keyword>
<protein>
    <submittedName>
        <fullName evidence="3">Astacin domain-containing protein</fullName>
    </submittedName>
</protein>
<dbReference type="AlphaFoldDB" id="A0A1I8B266"/>
<evidence type="ECO:0000313" key="3">
    <source>
        <dbReference type="WBParaSite" id="MhA1_Contig1277.frz3.gene12"/>
    </source>
</evidence>
<evidence type="ECO:0000256" key="1">
    <source>
        <dbReference type="SAM" id="SignalP"/>
    </source>
</evidence>
<sequence length="303" mass="34967">MMHLFKIILLLQLAFTDGMVPNNDRELVPPPQSDFDTLINIVSPRSDAELPYGITADQMVDEEEEAKKLTGEKSSISYSKRTTLNRLYEEDVEYRSFRNTLDDLKKTERSKKLMKILSGLDKDQMGKEIRQQFCGENKTAIQNAMKQTRDTVKSSKLYKKGGKYLSLDQISKFYNVLEYCFNVEQKYEVKLHRVLNKFCNKNVYPWASGILTKANITYKNCNLVLKSTDLKKESFFKNLCLCFKEKEEDEEKEDWFEEENVEEGETHVGSPILHGKCLKESTLKMGGNGLSDIAVQSHNYPMG</sequence>
<evidence type="ECO:0000313" key="2">
    <source>
        <dbReference type="Proteomes" id="UP000095281"/>
    </source>
</evidence>
<name>A0A1I8B266_MELHA</name>
<keyword evidence="2" id="KW-1185">Reference proteome</keyword>
<feature type="chain" id="PRO_5009315354" evidence="1">
    <location>
        <begin position="19"/>
        <end position="303"/>
    </location>
</feature>
<reference evidence="3" key="1">
    <citation type="submission" date="2016-11" db="UniProtKB">
        <authorList>
            <consortium name="WormBaseParasite"/>
        </authorList>
    </citation>
    <scope>IDENTIFICATION</scope>
</reference>
<feature type="signal peptide" evidence="1">
    <location>
        <begin position="1"/>
        <end position="18"/>
    </location>
</feature>